<evidence type="ECO:0000313" key="2">
    <source>
        <dbReference type="EMBL" id="PZQ16032.1"/>
    </source>
</evidence>
<evidence type="ECO:0000259" key="1">
    <source>
        <dbReference type="Pfam" id="PF01593"/>
    </source>
</evidence>
<sequence length="435" mass="48129">MIPEGRKRIAIVGSGIAGASAAWALARDNDVVVYEKEPRPGGHAHTVDIDYDGAAIAVDTGFIVYNELNYPALTKLFAELGVETKASDMSFGLSLDGGAFEWSGKTVGTLFAQRRNMLAVSYLWMLREVLRFNRLCRADRAAGVLTGLSLGAWLDRHKLSRRFREDYLVPMAAAIWSTPAIKVLDFPAESFIAFFDNHRLIDPDRPVWRTVVGGSRSYVDAIRRHGGQLRLGTSVARVIRDDDGATIVDGTGGQDRFDAVVLAAHSDESLSMLADPTHAERTVLGAIAYRPNDVVLHRDKKLMPKRGSVWSAWNYLGSRRDDEAARRDVAVTYWMNALQGIDQTRPLFITLNPPFEPDPDKTFRRFCYAHPQYDAAALAAQRQLPGIQGLNRTYFCGAWTGYGFHEDGLVSGLDVARRLGSPVSWRASPFRKAAA</sequence>
<organism evidence="2 3">
    <name type="scientific">Ancylobacter novellus</name>
    <name type="common">Thiobacillus novellus</name>
    <dbReference type="NCBI Taxonomy" id="921"/>
    <lineage>
        <taxon>Bacteria</taxon>
        <taxon>Pseudomonadati</taxon>
        <taxon>Pseudomonadota</taxon>
        <taxon>Alphaproteobacteria</taxon>
        <taxon>Hyphomicrobiales</taxon>
        <taxon>Xanthobacteraceae</taxon>
        <taxon>Ancylobacter</taxon>
    </lineage>
</organism>
<name>A0A2W5KGF0_ANCNO</name>
<dbReference type="InterPro" id="IPR050464">
    <property type="entry name" value="Zeta_carotene_desat/Oxidored"/>
</dbReference>
<dbReference type="Proteomes" id="UP000249577">
    <property type="component" value="Unassembled WGS sequence"/>
</dbReference>
<dbReference type="EMBL" id="QFPN01000004">
    <property type="protein sequence ID" value="PZQ16032.1"/>
    <property type="molecule type" value="Genomic_DNA"/>
</dbReference>
<proteinExistence type="predicted"/>
<reference evidence="2 3" key="1">
    <citation type="submission" date="2017-08" db="EMBL/GenBank/DDBJ databases">
        <title>Infants hospitalized years apart are colonized by the same room-sourced microbial strains.</title>
        <authorList>
            <person name="Brooks B."/>
            <person name="Olm M.R."/>
            <person name="Firek B.A."/>
            <person name="Baker R."/>
            <person name="Thomas B.C."/>
            <person name="Morowitz M.J."/>
            <person name="Banfield J.F."/>
        </authorList>
    </citation>
    <scope>NUCLEOTIDE SEQUENCE [LARGE SCALE GENOMIC DNA]</scope>
    <source>
        <strain evidence="2">S2_005_003_R2_43</strain>
    </source>
</reference>
<dbReference type="PANTHER" id="PTHR42923">
    <property type="entry name" value="PROTOPORPHYRINOGEN OXIDASE"/>
    <property type="match status" value="1"/>
</dbReference>
<dbReference type="InterPro" id="IPR036188">
    <property type="entry name" value="FAD/NAD-bd_sf"/>
</dbReference>
<dbReference type="SUPFAM" id="SSF51905">
    <property type="entry name" value="FAD/NAD(P)-binding domain"/>
    <property type="match status" value="1"/>
</dbReference>
<evidence type="ECO:0000313" key="3">
    <source>
        <dbReference type="Proteomes" id="UP000249577"/>
    </source>
</evidence>
<protein>
    <submittedName>
        <fullName evidence="2">NAD/FAD-binding protein</fullName>
    </submittedName>
</protein>
<dbReference type="Gene3D" id="3.50.50.60">
    <property type="entry name" value="FAD/NAD(P)-binding domain"/>
    <property type="match status" value="1"/>
</dbReference>
<dbReference type="Pfam" id="PF01593">
    <property type="entry name" value="Amino_oxidase"/>
    <property type="match status" value="1"/>
</dbReference>
<dbReference type="GO" id="GO:0016491">
    <property type="term" value="F:oxidoreductase activity"/>
    <property type="evidence" value="ECO:0007669"/>
    <property type="project" value="InterPro"/>
</dbReference>
<gene>
    <name evidence="2" type="ORF">DI565_09520</name>
</gene>
<feature type="domain" description="Amine oxidase" evidence="1">
    <location>
        <begin position="16"/>
        <end position="290"/>
    </location>
</feature>
<dbReference type="Gene3D" id="1.10.405.20">
    <property type="match status" value="1"/>
</dbReference>
<comment type="caution">
    <text evidence="2">The sequence shown here is derived from an EMBL/GenBank/DDBJ whole genome shotgun (WGS) entry which is preliminary data.</text>
</comment>
<dbReference type="InterPro" id="IPR002937">
    <property type="entry name" value="Amino_oxidase"/>
</dbReference>
<accession>A0A2W5KGF0</accession>
<dbReference type="AlphaFoldDB" id="A0A2W5KGF0"/>
<dbReference type="Gene3D" id="3.30.70.1990">
    <property type="match status" value="1"/>
</dbReference>
<dbReference type="PANTHER" id="PTHR42923:SF17">
    <property type="entry name" value="AMINE OXIDASE DOMAIN-CONTAINING PROTEIN"/>
    <property type="match status" value="1"/>
</dbReference>